<gene>
    <name evidence="1" type="ORF">LOY88_002127</name>
</gene>
<evidence type="ECO:0000313" key="1">
    <source>
        <dbReference type="EMBL" id="KAI2389408.1"/>
    </source>
</evidence>
<proteinExistence type="predicted"/>
<organism evidence="1">
    <name type="scientific">Ophidiomyces ophidiicola</name>
    <dbReference type="NCBI Taxonomy" id="1387563"/>
    <lineage>
        <taxon>Eukaryota</taxon>
        <taxon>Fungi</taxon>
        <taxon>Dikarya</taxon>
        <taxon>Ascomycota</taxon>
        <taxon>Pezizomycotina</taxon>
        <taxon>Eurotiomycetes</taxon>
        <taxon>Eurotiomycetidae</taxon>
        <taxon>Onygenales</taxon>
        <taxon>Onygenaceae</taxon>
        <taxon>Ophidiomyces</taxon>
    </lineage>
</organism>
<name>A0ACB8V0I4_9EURO</name>
<reference evidence="1" key="1">
    <citation type="journal article" date="2022" name="bioRxiv">
        <title>Population genetic analysis of Ophidiomyces ophidiicola, the causative agent of snake fungal disease, indicates recent introductions to the USA.</title>
        <authorList>
            <person name="Ladner J.T."/>
            <person name="Palmer J.M."/>
            <person name="Ettinger C.L."/>
            <person name="Stajich J.E."/>
            <person name="Farrell T.M."/>
            <person name="Glorioso B.M."/>
            <person name="Lawson B."/>
            <person name="Price S.J."/>
            <person name="Stengle A.G."/>
            <person name="Grear D.A."/>
            <person name="Lorch J.M."/>
        </authorList>
    </citation>
    <scope>NUCLEOTIDE SEQUENCE</scope>
    <source>
        <strain evidence="1">NWHC 24266-5</strain>
    </source>
</reference>
<protein>
    <submittedName>
        <fullName evidence="1">Uncharacterized protein</fullName>
    </submittedName>
</protein>
<accession>A0ACB8V0I4</accession>
<sequence length="163" mass="17976">MLARLKSVIFPPPHPSAVVVVGTFGVFINFLHVVPEDGTIECFSKMPAPSPFRFHGATEQGRQQIGTVTVEDTSLFIHEVEQRIRELWNESFCLNPETQQQKDDIGVTKLVQNVLQPAALSAIDAQKSCEHLPDSTTTHPVYIVSINRARPGKIAPSKLTSFG</sequence>
<dbReference type="EMBL" id="JALBCA010000024">
    <property type="protein sequence ID" value="KAI2389408.1"/>
    <property type="molecule type" value="Genomic_DNA"/>
</dbReference>
<comment type="caution">
    <text evidence="1">The sequence shown here is derived from an EMBL/GenBank/DDBJ whole genome shotgun (WGS) entry which is preliminary data.</text>
</comment>